<feature type="domain" description="B box-type" evidence="8">
    <location>
        <begin position="95"/>
        <end position="136"/>
    </location>
</feature>
<evidence type="ECO:0000259" key="8">
    <source>
        <dbReference type="PROSITE" id="PS50119"/>
    </source>
</evidence>
<dbReference type="InterPro" id="IPR001870">
    <property type="entry name" value="B30.2/SPRY"/>
</dbReference>
<dbReference type="InterPro" id="IPR018957">
    <property type="entry name" value="Znf_C3HC4_RING-type"/>
</dbReference>
<keyword evidence="3 5" id="KW-0863">Zinc-finger</keyword>
<protein>
    <submittedName>
        <fullName evidence="10">Uncharacterized protein</fullName>
    </submittedName>
</protein>
<feature type="domain" description="RING-type" evidence="7">
    <location>
        <begin position="11"/>
        <end position="51"/>
    </location>
</feature>
<dbReference type="InterPro" id="IPR013320">
    <property type="entry name" value="ConA-like_dom_sf"/>
</dbReference>
<name>A0A9D3PAD8_9TELE</name>
<evidence type="ECO:0000256" key="1">
    <source>
        <dbReference type="ARBA" id="ARBA00008518"/>
    </source>
</evidence>
<feature type="region of interest" description="Disordered" evidence="6">
    <location>
        <begin position="75"/>
        <end position="98"/>
    </location>
</feature>
<dbReference type="EMBL" id="JAHKSW010000001">
    <property type="protein sequence ID" value="KAG7335773.1"/>
    <property type="molecule type" value="Genomic_DNA"/>
</dbReference>
<dbReference type="InterPro" id="IPR043136">
    <property type="entry name" value="B30.2/SPRY_sf"/>
</dbReference>
<dbReference type="SMART" id="SM00449">
    <property type="entry name" value="SPRY"/>
    <property type="match status" value="1"/>
</dbReference>
<dbReference type="Proteomes" id="UP000824219">
    <property type="component" value="Linkage Group LG01"/>
</dbReference>
<sequence length="495" mass="56650">MTSLLSWQIKCSMCLSDFTDPVMLSCEHVFCHQCITGHMNTSLGHSLCPECCRPYTERDLRSSRLVKNMTGAVRQHLTAQQQKENSPTQSSQSPSDTLVCPEHDEKMKLFCETDQKLLCVVCRDGEKHKGHSFKPVKEAAEIIKGVVKGAVGFLVKENGQLNGMTQKQATEVTKTQMRSKELSNQISAQFEEMHRFLKKKEEEIKKHLETQEQDTVTTMCKNSTAINERLMDGKELECIFQSALEINQPEFFLQWWNEKGFLTIERMKNNRTPDIKYKSWVKDLNVIPHSFFLGPYETHLQFFVWKAMLGAVKPVPELFSMKDPGDSYLKVSPGKTSIRQADRQSGYYKEYNPGVISEESFQSGQHYWELEVGNKLDWSIGVKPEVESRSKKVKSKDPKDIYFELVNGKGYVLSRNGKEIPIEVKRKPSKIGLYLDCDRKQISFYDADIMTQIFITNYNSALPCSISLFPGVYLDGKNIDPVTVCSYEFKSAHSP</sequence>
<evidence type="ECO:0000313" key="11">
    <source>
        <dbReference type="Proteomes" id="UP000824219"/>
    </source>
</evidence>
<dbReference type="SUPFAM" id="SSF49899">
    <property type="entry name" value="Concanavalin A-like lectins/glucanases"/>
    <property type="match status" value="1"/>
</dbReference>
<dbReference type="SUPFAM" id="SSF57850">
    <property type="entry name" value="RING/U-box"/>
    <property type="match status" value="1"/>
</dbReference>
<evidence type="ECO:0000256" key="3">
    <source>
        <dbReference type="ARBA" id="ARBA00022771"/>
    </source>
</evidence>
<proteinExistence type="inferred from homology"/>
<dbReference type="PROSITE" id="PS00518">
    <property type="entry name" value="ZF_RING_1"/>
    <property type="match status" value="1"/>
</dbReference>
<dbReference type="InterPro" id="IPR050143">
    <property type="entry name" value="TRIM/RBCC"/>
</dbReference>
<organism evidence="10 11">
    <name type="scientific">Hemibagrus wyckioides</name>
    <dbReference type="NCBI Taxonomy" id="337641"/>
    <lineage>
        <taxon>Eukaryota</taxon>
        <taxon>Metazoa</taxon>
        <taxon>Chordata</taxon>
        <taxon>Craniata</taxon>
        <taxon>Vertebrata</taxon>
        <taxon>Euteleostomi</taxon>
        <taxon>Actinopterygii</taxon>
        <taxon>Neopterygii</taxon>
        <taxon>Teleostei</taxon>
        <taxon>Ostariophysi</taxon>
        <taxon>Siluriformes</taxon>
        <taxon>Bagridae</taxon>
        <taxon>Hemibagrus</taxon>
    </lineage>
</organism>
<comment type="similarity">
    <text evidence="1">Belongs to the TRIM/RBCC family.</text>
</comment>
<feature type="domain" description="B30.2/SPRY" evidence="9">
    <location>
        <begin position="297"/>
        <end position="491"/>
    </location>
</feature>
<evidence type="ECO:0000256" key="6">
    <source>
        <dbReference type="SAM" id="MobiDB-lite"/>
    </source>
</evidence>
<dbReference type="SUPFAM" id="SSF57845">
    <property type="entry name" value="B-box zinc-binding domain"/>
    <property type="match status" value="1"/>
</dbReference>
<evidence type="ECO:0000256" key="4">
    <source>
        <dbReference type="ARBA" id="ARBA00022833"/>
    </source>
</evidence>
<dbReference type="PANTHER" id="PTHR24103">
    <property type="entry name" value="E3 UBIQUITIN-PROTEIN LIGASE TRIM"/>
    <property type="match status" value="1"/>
</dbReference>
<dbReference type="PROSITE" id="PS50188">
    <property type="entry name" value="B302_SPRY"/>
    <property type="match status" value="1"/>
</dbReference>
<dbReference type="InterPro" id="IPR001841">
    <property type="entry name" value="Znf_RING"/>
</dbReference>
<dbReference type="Gene3D" id="3.30.40.10">
    <property type="entry name" value="Zinc/RING finger domain, C3HC4 (zinc finger)"/>
    <property type="match status" value="1"/>
</dbReference>
<dbReference type="InterPro" id="IPR000315">
    <property type="entry name" value="Znf_B-box"/>
</dbReference>
<dbReference type="InterPro" id="IPR013083">
    <property type="entry name" value="Znf_RING/FYVE/PHD"/>
</dbReference>
<evidence type="ECO:0000313" key="10">
    <source>
        <dbReference type="EMBL" id="KAG7335773.1"/>
    </source>
</evidence>
<dbReference type="InterPro" id="IPR017907">
    <property type="entry name" value="Znf_RING_CS"/>
</dbReference>
<gene>
    <name evidence="10" type="ORF">KOW79_000466</name>
</gene>
<keyword evidence="2" id="KW-0479">Metal-binding</keyword>
<dbReference type="AlphaFoldDB" id="A0A9D3PAD8"/>
<dbReference type="SMART" id="SM00336">
    <property type="entry name" value="BBOX"/>
    <property type="match status" value="1"/>
</dbReference>
<dbReference type="PROSITE" id="PS50119">
    <property type="entry name" value="ZF_BBOX"/>
    <property type="match status" value="1"/>
</dbReference>
<dbReference type="CDD" id="cd19800">
    <property type="entry name" value="Bbox2_xNF7-like"/>
    <property type="match status" value="1"/>
</dbReference>
<evidence type="ECO:0000259" key="7">
    <source>
        <dbReference type="PROSITE" id="PS50089"/>
    </source>
</evidence>
<dbReference type="SMART" id="SM00184">
    <property type="entry name" value="RING"/>
    <property type="match status" value="1"/>
</dbReference>
<dbReference type="Pfam" id="PF00622">
    <property type="entry name" value="SPRY"/>
    <property type="match status" value="1"/>
</dbReference>
<dbReference type="PRINTS" id="PR01407">
    <property type="entry name" value="BUTYPHLNCDUF"/>
</dbReference>
<comment type="caution">
    <text evidence="10">The sequence shown here is derived from an EMBL/GenBank/DDBJ whole genome shotgun (WGS) entry which is preliminary data.</text>
</comment>
<dbReference type="GO" id="GO:0008270">
    <property type="term" value="F:zinc ion binding"/>
    <property type="evidence" value="ECO:0007669"/>
    <property type="project" value="UniProtKB-KW"/>
</dbReference>
<accession>A0A9D3PAD8</accession>
<evidence type="ECO:0000256" key="5">
    <source>
        <dbReference type="PROSITE-ProRule" id="PRU00024"/>
    </source>
</evidence>
<dbReference type="Pfam" id="PF00643">
    <property type="entry name" value="zf-B_box"/>
    <property type="match status" value="1"/>
</dbReference>
<evidence type="ECO:0000259" key="9">
    <source>
        <dbReference type="PROSITE" id="PS50188"/>
    </source>
</evidence>
<dbReference type="Gene3D" id="2.60.120.920">
    <property type="match status" value="1"/>
</dbReference>
<dbReference type="OrthoDB" id="654191at2759"/>
<reference evidence="10 11" key="1">
    <citation type="submission" date="2021-06" db="EMBL/GenBank/DDBJ databases">
        <title>Chromosome-level genome assembly of the red-tail catfish (Hemibagrus wyckioides).</title>
        <authorList>
            <person name="Shao F."/>
        </authorList>
    </citation>
    <scope>NUCLEOTIDE SEQUENCE [LARGE SCALE GENOMIC DNA]</scope>
    <source>
        <strain evidence="10">EC202008001</strain>
        <tissue evidence="10">Blood</tissue>
    </source>
</reference>
<dbReference type="InterPro" id="IPR003877">
    <property type="entry name" value="SPRY_dom"/>
</dbReference>
<dbReference type="PROSITE" id="PS50089">
    <property type="entry name" value="ZF_RING_2"/>
    <property type="match status" value="1"/>
</dbReference>
<keyword evidence="11" id="KW-1185">Reference proteome</keyword>
<dbReference type="Pfam" id="PF00097">
    <property type="entry name" value="zf-C3HC4"/>
    <property type="match status" value="1"/>
</dbReference>
<keyword evidence="4" id="KW-0862">Zinc</keyword>
<feature type="compositionally biased region" description="Low complexity" evidence="6">
    <location>
        <begin position="86"/>
        <end position="97"/>
    </location>
</feature>
<evidence type="ECO:0000256" key="2">
    <source>
        <dbReference type="ARBA" id="ARBA00022723"/>
    </source>
</evidence>
<dbReference type="InterPro" id="IPR003879">
    <property type="entry name" value="Butyrophylin_SPRY"/>
</dbReference>
<dbReference type="Gene3D" id="3.30.160.60">
    <property type="entry name" value="Classic Zinc Finger"/>
    <property type="match status" value="1"/>
</dbReference>